<keyword evidence="2" id="KW-1185">Reference proteome</keyword>
<protein>
    <recommendedName>
        <fullName evidence="3">BAR domain-containing protein</fullName>
    </recommendedName>
</protein>
<gene>
    <name evidence="1" type="ORF">BSTOLATCC_MIC13151</name>
</gene>
<dbReference type="InterPro" id="IPR027267">
    <property type="entry name" value="AH/BAR_dom_sf"/>
</dbReference>
<dbReference type="PANTHER" id="PTHR21223">
    <property type="entry name" value="CBY1-INTERACTING BAR DOMAIN-CONTAINING PROTEIN HOMOLOG"/>
    <property type="match status" value="1"/>
</dbReference>
<sequence length="214" mass="24881">MTDERSRRYKEKLDKESAEFTALYSILKKMVKSEENIIHARGAFRKKWLEVGSLETHRSLSMSFNCYATSLDGIDRAHRDSVIHLKTVVQEALKAYPVKIKDQRRSLSVKERADKEMMQSVKTLNKIQERPDSRDIKPEEIHRASTNVLDKDKAVQDANLKLEKSIRENEKAHVTDLKYMLSHLINAEMHYHAAVINCFSEAVREISRIDPDKE</sequence>
<proteinExistence type="predicted"/>
<dbReference type="InterPro" id="IPR009602">
    <property type="entry name" value="CBAR/FAM92"/>
</dbReference>
<organism evidence="1 2">
    <name type="scientific">Blepharisma stoltei</name>
    <dbReference type="NCBI Taxonomy" id="1481888"/>
    <lineage>
        <taxon>Eukaryota</taxon>
        <taxon>Sar</taxon>
        <taxon>Alveolata</taxon>
        <taxon>Ciliophora</taxon>
        <taxon>Postciliodesmatophora</taxon>
        <taxon>Heterotrichea</taxon>
        <taxon>Heterotrichida</taxon>
        <taxon>Blepharismidae</taxon>
        <taxon>Blepharisma</taxon>
    </lineage>
</organism>
<comment type="caution">
    <text evidence="1">The sequence shown here is derived from an EMBL/GenBank/DDBJ whole genome shotgun (WGS) entry which is preliminary data.</text>
</comment>
<dbReference type="Proteomes" id="UP001162131">
    <property type="component" value="Unassembled WGS sequence"/>
</dbReference>
<dbReference type="AlphaFoldDB" id="A0AAU9IMV0"/>
<accession>A0AAU9IMV0</accession>
<evidence type="ECO:0008006" key="3">
    <source>
        <dbReference type="Google" id="ProtNLM"/>
    </source>
</evidence>
<dbReference type="GO" id="GO:0035869">
    <property type="term" value="C:ciliary transition zone"/>
    <property type="evidence" value="ECO:0007669"/>
    <property type="project" value="TreeGrafter"/>
</dbReference>
<dbReference type="GO" id="GO:0036064">
    <property type="term" value="C:ciliary basal body"/>
    <property type="evidence" value="ECO:0007669"/>
    <property type="project" value="TreeGrafter"/>
</dbReference>
<evidence type="ECO:0000313" key="2">
    <source>
        <dbReference type="Proteomes" id="UP001162131"/>
    </source>
</evidence>
<dbReference type="Pfam" id="PF06730">
    <property type="entry name" value="FAM92"/>
    <property type="match status" value="1"/>
</dbReference>
<reference evidence="1" key="1">
    <citation type="submission" date="2021-09" db="EMBL/GenBank/DDBJ databases">
        <authorList>
            <consortium name="AG Swart"/>
            <person name="Singh M."/>
            <person name="Singh A."/>
            <person name="Seah K."/>
            <person name="Emmerich C."/>
        </authorList>
    </citation>
    <scope>NUCLEOTIDE SEQUENCE</scope>
    <source>
        <strain evidence="1">ATCC30299</strain>
    </source>
</reference>
<dbReference type="GO" id="GO:0060271">
    <property type="term" value="P:cilium assembly"/>
    <property type="evidence" value="ECO:0007669"/>
    <property type="project" value="TreeGrafter"/>
</dbReference>
<dbReference type="Gene3D" id="1.20.1270.60">
    <property type="entry name" value="Arfaptin homology (AH) domain/BAR domain"/>
    <property type="match status" value="1"/>
</dbReference>
<name>A0AAU9IMV0_9CILI</name>
<dbReference type="PANTHER" id="PTHR21223:SF2">
    <property type="entry name" value="CBY1-INTERACTING BAR DOMAIN-CONTAINING PROTEIN HOMOLOG"/>
    <property type="match status" value="1"/>
</dbReference>
<evidence type="ECO:0000313" key="1">
    <source>
        <dbReference type="EMBL" id="CAG9315378.1"/>
    </source>
</evidence>
<dbReference type="EMBL" id="CAJZBQ010000013">
    <property type="protein sequence ID" value="CAG9315378.1"/>
    <property type="molecule type" value="Genomic_DNA"/>
</dbReference>